<protein>
    <submittedName>
        <fullName evidence="2">Uncharacterized protein</fullName>
    </submittedName>
</protein>
<sequence>MTVDHVDADQDQAAASQLRPDGGADLALTLGQIGGAGRAAADHVGADVALGRHTVDRAHRLAVHEDDALVALGDLFQEALHHPLLAEGGGEQVEHRAEVRILLRDPEHRRAAMPVQRLHCHRAVLLAERLDLGAVARDQGRRHQFGEVEDEQLLRRVPDLGRIVDHQSAPGDLFQHVGGRDVGHVEGRILAHQHHVDFGEVDALRGPEGRVRALDILHRHRLSVGRDQPALHREPVRRVGVEAVTPRMRFQHQAEGGVARDADRLDRVHLNRDGQRHARPRIAARSAETAGETAGSRRARSVPIDPLRGPEPEGLSHRARCSDAAGGAMLSARALCEALRAPPFRTVTDLMASGRRLSVIVVTRILPTNRCPLRRNAR</sequence>
<organism evidence="2 3">
    <name type="scientific">Methylorubrum extorquens</name>
    <name type="common">Methylobacterium dichloromethanicum</name>
    <name type="synonym">Methylobacterium extorquens</name>
    <dbReference type="NCBI Taxonomy" id="408"/>
    <lineage>
        <taxon>Bacteria</taxon>
        <taxon>Pseudomonadati</taxon>
        <taxon>Pseudomonadota</taxon>
        <taxon>Alphaproteobacteria</taxon>
        <taxon>Hyphomicrobiales</taxon>
        <taxon>Methylobacteriaceae</taxon>
        <taxon>Methylorubrum</taxon>
    </lineage>
</organism>
<name>A0A2N9AWZ2_METEX</name>
<reference evidence="3" key="1">
    <citation type="submission" date="2017-10" db="EMBL/GenBank/DDBJ databases">
        <authorList>
            <person name="Regsiter A."/>
            <person name="William W."/>
        </authorList>
    </citation>
    <scope>NUCLEOTIDE SEQUENCE [LARGE SCALE GENOMIC DNA]</scope>
</reference>
<evidence type="ECO:0000313" key="2">
    <source>
        <dbReference type="EMBL" id="SOR31837.1"/>
    </source>
</evidence>
<evidence type="ECO:0000256" key="1">
    <source>
        <dbReference type="SAM" id="MobiDB-lite"/>
    </source>
</evidence>
<feature type="region of interest" description="Disordered" evidence="1">
    <location>
        <begin position="273"/>
        <end position="317"/>
    </location>
</feature>
<accession>A0A2N9AWZ2</accession>
<dbReference type="AlphaFoldDB" id="A0A2N9AWZ2"/>
<gene>
    <name evidence="2" type="ORF">TK0001_5261</name>
</gene>
<dbReference type="EMBL" id="LT962688">
    <property type="protein sequence ID" value="SOR31837.1"/>
    <property type="molecule type" value="Genomic_DNA"/>
</dbReference>
<proteinExistence type="predicted"/>
<dbReference type="Proteomes" id="UP000233769">
    <property type="component" value="Chromosome tk0001"/>
</dbReference>
<evidence type="ECO:0000313" key="3">
    <source>
        <dbReference type="Proteomes" id="UP000233769"/>
    </source>
</evidence>